<evidence type="ECO:0000256" key="6">
    <source>
        <dbReference type="PROSITE-ProRule" id="PRU00108"/>
    </source>
</evidence>
<evidence type="ECO:0000256" key="1">
    <source>
        <dbReference type="ARBA" id="ARBA00004123"/>
    </source>
</evidence>
<accession>A0A1W0WUN6</accession>
<dbReference type="PROSITE" id="PS50071">
    <property type="entry name" value="HOMEOBOX_2"/>
    <property type="match status" value="1"/>
</dbReference>
<dbReference type="OrthoDB" id="6159439at2759"/>
<evidence type="ECO:0000256" key="4">
    <source>
        <dbReference type="ARBA" id="ARBA00023155"/>
    </source>
</evidence>
<dbReference type="AlphaFoldDB" id="A0A1W0WUN6"/>
<evidence type="ECO:0000259" key="9">
    <source>
        <dbReference type="PROSITE" id="PS50071"/>
    </source>
</evidence>
<evidence type="ECO:0000256" key="7">
    <source>
        <dbReference type="RuleBase" id="RU000682"/>
    </source>
</evidence>
<feature type="domain" description="Homeobox" evidence="9">
    <location>
        <begin position="102"/>
        <end position="162"/>
    </location>
</feature>
<name>A0A1W0WUN6_HYPEX</name>
<dbReference type="InterPro" id="IPR050649">
    <property type="entry name" value="Paired_Homeobox_TFs"/>
</dbReference>
<keyword evidence="3 6" id="KW-0238">DNA-binding</keyword>
<sequence length="385" mass="42096">MASGEGISSALLSTSTTSSSTSTRITSNKLRTPHHHHHDSSSSSSLRTTLGDPQQQHHHSQSGCEGAFKKLRLGHNHNGLSPTSSVSSLNSASTSVSSAMTPARRRHRTTFTQDQLAELESAFAKSHYPDIYCREELARITKLNEARIQVWFQNRRAKYRKQEKQLQKSMNGGVGGGGGPNSMVNGGANPIRNFYTTNVSRNPYMAYQQQQQHVHHHAQMGRFPGTSVPSPHSSSLYNPVVGGGGQFPSMQPGGGLSNMGMMRSPVETGGMGEPEDGLDWYNKSLSALRFSQMNTQGASGQFQPSLMQYDVKGNNCLHSGLTGLREIFTGTPEERKIQLRGEIDNLQPEDVISFILQACKSKSSFNDTYLAELINLLLQHLHTAG</sequence>
<reference evidence="11" key="1">
    <citation type="submission" date="2017-01" db="EMBL/GenBank/DDBJ databases">
        <title>Comparative genomics of anhydrobiosis in the tardigrade Hypsibius dujardini.</title>
        <authorList>
            <person name="Yoshida Y."/>
            <person name="Koutsovoulos G."/>
            <person name="Laetsch D."/>
            <person name="Stevens L."/>
            <person name="Kumar S."/>
            <person name="Horikawa D."/>
            <person name="Ishino K."/>
            <person name="Komine S."/>
            <person name="Tomita M."/>
            <person name="Blaxter M."/>
            <person name="Arakawa K."/>
        </authorList>
    </citation>
    <scope>NUCLEOTIDE SEQUENCE [LARGE SCALE GENOMIC DNA]</scope>
    <source>
        <strain evidence="11">Z151</strain>
    </source>
</reference>
<feature type="region of interest" description="Disordered" evidence="8">
    <location>
        <begin position="1"/>
        <end position="107"/>
    </location>
</feature>
<comment type="caution">
    <text evidence="10">The sequence shown here is derived from an EMBL/GenBank/DDBJ whole genome shotgun (WGS) entry which is preliminary data.</text>
</comment>
<feature type="compositionally biased region" description="Low complexity" evidence="8">
    <location>
        <begin position="80"/>
        <end position="99"/>
    </location>
</feature>
<evidence type="ECO:0000256" key="8">
    <source>
        <dbReference type="SAM" id="MobiDB-lite"/>
    </source>
</evidence>
<dbReference type="SUPFAM" id="SSF46689">
    <property type="entry name" value="Homeodomain-like"/>
    <property type="match status" value="1"/>
</dbReference>
<dbReference type="InterPro" id="IPR009057">
    <property type="entry name" value="Homeodomain-like_sf"/>
</dbReference>
<dbReference type="PROSITE" id="PS00027">
    <property type="entry name" value="HOMEOBOX_1"/>
    <property type="match status" value="1"/>
</dbReference>
<dbReference type="GO" id="GO:0007399">
    <property type="term" value="P:nervous system development"/>
    <property type="evidence" value="ECO:0007669"/>
    <property type="project" value="UniProtKB-ARBA"/>
</dbReference>
<dbReference type="Pfam" id="PF00046">
    <property type="entry name" value="Homeodomain"/>
    <property type="match status" value="1"/>
</dbReference>
<dbReference type="PANTHER" id="PTHR24329">
    <property type="entry name" value="HOMEOBOX PROTEIN ARISTALESS"/>
    <property type="match status" value="1"/>
</dbReference>
<dbReference type="PANTHER" id="PTHR24329:SF520">
    <property type="entry name" value="ALX HOMEOBOX PROTEIN 1-LIKE PROTEIN"/>
    <property type="match status" value="1"/>
</dbReference>
<dbReference type="Proteomes" id="UP000192578">
    <property type="component" value="Unassembled WGS sequence"/>
</dbReference>
<evidence type="ECO:0000313" key="10">
    <source>
        <dbReference type="EMBL" id="OQV18863.1"/>
    </source>
</evidence>
<proteinExistence type="inferred from homology"/>
<dbReference type="GO" id="GO:0000977">
    <property type="term" value="F:RNA polymerase II transcription regulatory region sequence-specific DNA binding"/>
    <property type="evidence" value="ECO:0007669"/>
    <property type="project" value="TreeGrafter"/>
</dbReference>
<comment type="subcellular location">
    <subcellularLocation>
        <location evidence="1 6 7">Nucleus</location>
    </subcellularLocation>
</comment>
<evidence type="ECO:0000256" key="3">
    <source>
        <dbReference type="ARBA" id="ARBA00023125"/>
    </source>
</evidence>
<organism evidence="10 11">
    <name type="scientific">Hypsibius exemplaris</name>
    <name type="common">Freshwater tardigrade</name>
    <dbReference type="NCBI Taxonomy" id="2072580"/>
    <lineage>
        <taxon>Eukaryota</taxon>
        <taxon>Metazoa</taxon>
        <taxon>Ecdysozoa</taxon>
        <taxon>Tardigrada</taxon>
        <taxon>Eutardigrada</taxon>
        <taxon>Parachela</taxon>
        <taxon>Hypsibioidea</taxon>
        <taxon>Hypsibiidae</taxon>
        <taxon>Hypsibius</taxon>
    </lineage>
</organism>
<keyword evidence="11" id="KW-1185">Reference proteome</keyword>
<dbReference type="EMBL" id="MTYJ01000045">
    <property type="protein sequence ID" value="OQV18863.1"/>
    <property type="molecule type" value="Genomic_DNA"/>
</dbReference>
<dbReference type="GO" id="GO:0000981">
    <property type="term" value="F:DNA-binding transcription factor activity, RNA polymerase II-specific"/>
    <property type="evidence" value="ECO:0007669"/>
    <property type="project" value="InterPro"/>
</dbReference>
<evidence type="ECO:0000313" key="11">
    <source>
        <dbReference type="Proteomes" id="UP000192578"/>
    </source>
</evidence>
<feature type="DNA-binding region" description="Homeobox" evidence="6">
    <location>
        <begin position="104"/>
        <end position="163"/>
    </location>
</feature>
<dbReference type="GO" id="GO:0005634">
    <property type="term" value="C:nucleus"/>
    <property type="evidence" value="ECO:0007669"/>
    <property type="project" value="UniProtKB-SubCell"/>
</dbReference>
<gene>
    <name evidence="10" type="ORF">BV898_07117</name>
</gene>
<evidence type="ECO:0000256" key="5">
    <source>
        <dbReference type="ARBA" id="ARBA00023242"/>
    </source>
</evidence>
<dbReference type="SMART" id="SM00389">
    <property type="entry name" value="HOX"/>
    <property type="match status" value="1"/>
</dbReference>
<dbReference type="FunFam" id="1.10.10.60:FF:000138">
    <property type="entry name" value="Homeobox protein prophet of Pit-1"/>
    <property type="match status" value="1"/>
</dbReference>
<protein>
    <submittedName>
        <fullName evidence="10">ALX homeobox protein 1</fullName>
    </submittedName>
</protein>
<feature type="region of interest" description="Disordered" evidence="8">
    <location>
        <begin position="213"/>
        <end position="234"/>
    </location>
</feature>
<keyword evidence="4 6" id="KW-0371">Homeobox</keyword>
<dbReference type="CDD" id="cd00086">
    <property type="entry name" value="homeodomain"/>
    <property type="match status" value="1"/>
</dbReference>
<dbReference type="InterPro" id="IPR017970">
    <property type="entry name" value="Homeobox_CS"/>
</dbReference>
<dbReference type="InterPro" id="IPR001356">
    <property type="entry name" value="HD"/>
</dbReference>
<evidence type="ECO:0000256" key="2">
    <source>
        <dbReference type="ARBA" id="ARBA00005733"/>
    </source>
</evidence>
<dbReference type="Gene3D" id="1.10.10.60">
    <property type="entry name" value="Homeodomain-like"/>
    <property type="match status" value="1"/>
</dbReference>
<keyword evidence="5 6" id="KW-0539">Nucleus</keyword>
<feature type="compositionally biased region" description="Low complexity" evidence="8">
    <location>
        <begin position="7"/>
        <end position="27"/>
    </location>
</feature>
<comment type="similarity">
    <text evidence="2">Belongs to the paired homeobox family.</text>
</comment>